<keyword evidence="2" id="KW-1185">Reference proteome</keyword>
<accession>A0ABU4UAU8</accession>
<comment type="caution">
    <text evidence="1">The sequence shown here is derived from an EMBL/GenBank/DDBJ whole genome shotgun (WGS) entry which is preliminary data.</text>
</comment>
<dbReference type="EMBL" id="JAXARY010000002">
    <property type="protein sequence ID" value="MDX8126459.1"/>
    <property type="molecule type" value="Genomic_DNA"/>
</dbReference>
<dbReference type="Gene3D" id="3.30.300.20">
    <property type="match status" value="1"/>
</dbReference>
<dbReference type="SUPFAM" id="SSF89919">
    <property type="entry name" value="Ribosome-binding factor A, RbfA"/>
    <property type="match status" value="1"/>
</dbReference>
<evidence type="ECO:0000313" key="2">
    <source>
        <dbReference type="Proteomes" id="UP001284537"/>
    </source>
</evidence>
<dbReference type="InterPro" id="IPR015946">
    <property type="entry name" value="KH_dom-like_a/b"/>
</dbReference>
<dbReference type="RefSeq" id="WP_319960638.1">
    <property type="nucleotide sequence ID" value="NZ_JAXARY010000002.1"/>
</dbReference>
<dbReference type="Proteomes" id="UP001284537">
    <property type="component" value="Unassembled WGS sequence"/>
</dbReference>
<gene>
    <name evidence="1" type="ORF">QLH52_04145</name>
</gene>
<organism evidence="1 2">
    <name type="scientific">Methylomonas defluvii</name>
    <dbReference type="NCBI Taxonomy" id="3045149"/>
    <lineage>
        <taxon>Bacteria</taxon>
        <taxon>Pseudomonadati</taxon>
        <taxon>Pseudomonadota</taxon>
        <taxon>Gammaproteobacteria</taxon>
        <taxon>Methylococcales</taxon>
        <taxon>Methylococcaceae</taxon>
        <taxon>Methylomonas</taxon>
    </lineage>
</organism>
<reference evidence="1 2" key="1">
    <citation type="submission" date="2023-11" db="EMBL/GenBank/DDBJ databases">
        <authorList>
            <person name="Ouyang M.-Y."/>
        </authorList>
    </citation>
    <scope>NUCLEOTIDE SEQUENCE [LARGE SCALE GENOMIC DNA]</scope>
    <source>
        <strain evidence="1 2">OY6</strain>
    </source>
</reference>
<name>A0ABU4UAU8_9GAMM</name>
<dbReference type="InterPro" id="IPR023799">
    <property type="entry name" value="RbfA_dom_sf"/>
</dbReference>
<sequence length="141" mass="15418">MKTHQSNLTPLLCAEWREGDGLAPRFEQRGPVKQQARKDQQLSKQAHRALSLFLEGECKHPDLLGVEVLAVRYEAAKQCLCVSVGSTNNDADGESILVALKHSQAVLRGVVAACSHRKKVPALSFYYVGNNTGGDTCLFKP</sequence>
<proteinExistence type="predicted"/>
<protein>
    <submittedName>
        <fullName evidence="1">Uncharacterized protein</fullName>
    </submittedName>
</protein>
<evidence type="ECO:0000313" key="1">
    <source>
        <dbReference type="EMBL" id="MDX8126459.1"/>
    </source>
</evidence>